<dbReference type="PANTHER" id="PTHR30572:SF18">
    <property type="entry name" value="ABC-TYPE MACROLIDE FAMILY EXPORT SYSTEM PERMEASE COMPONENT 2"/>
    <property type="match status" value="1"/>
</dbReference>
<dbReference type="Proteomes" id="UP000521017">
    <property type="component" value="Unassembled WGS sequence"/>
</dbReference>
<accession>A0A7X0IZ67</accession>
<dbReference type="PANTHER" id="PTHR30572">
    <property type="entry name" value="MEMBRANE COMPONENT OF TRANSPORTER-RELATED"/>
    <property type="match status" value="1"/>
</dbReference>
<keyword evidence="3 6" id="KW-0812">Transmembrane</keyword>
<feature type="domain" description="MacB-like periplasmic core" evidence="8">
    <location>
        <begin position="20"/>
        <end position="239"/>
    </location>
</feature>
<protein>
    <submittedName>
        <fullName evidence="9">ABC-type antimicrobial peptide transport system permease subunit</fullName>
    </submittedName>
</protein>
<evidence type="ECO:0000259" key="8">
    <source>
        <dbReference type="Pfam" id="PF12704"/>
    </source>
</evidence>
<feature type="domain" description="ABC3 transporter permease C-terminal" evidence="7">
    <location>
        <begin position="678"/>
        <end position="790"/>
    </location>
</feature>
<dbReference type="Pfam" id="PF02687">
    <property type="entry name" value="FtsX"/>
    <property type="match status" value="2"/>
</dbReference>
<evidence type="ECO:0000259" key="7">
    <source>
        <dbReference type="Pfam" id="PF02687"/>
    </source>
</evidence>
<feature type="transmembrane region" description="Helical" evidence="6">
    <location>
        <begin position="333"/>
        <end position="360"/>
    </location>
</feature>
<keyword evidence="2" id="KW-1003">Cell membrane</keyword>
<feature type="transmembrane region" description="Helical" evidence="6">
    <location>
        <begin position="678"/>
        <end position="698"/>
    </location>
</feature>
<dbReference type="RefSeq" id="WP_184622005.1">
    <property type="nucleotide sequence ID" value="NZ_JACHCC010000001.1"/>
</dbReference>
<dbReference type="InterPro" id="IPR025857">
    <property type="entry name" value="MacB_PCD"/>
</dbReference>
<reference evidence="9 10" key="1">
    <citation type="submission" date="2020-08" db="EMBL/GenBank/DDBJ databases">
        <title>Genomic Encyclopedia of Type Strains, Phase IV (KMG-V): Genome sequencing to study the core and pangenomes of soil and plant-associated prokaryotes.</title>
        <authorList>
            <person name="Whitman W."/>
        </authorList>
    </citation>
    <scope>NUCLEOTIDE SEQUENCE [LARGE SCALE GENOMIC DNA]</scope>
    <source>
        <strain evidence="9 10">M2T3</strain>
    </source>
</reference>
<dbReference type="GO" id="GO:0005886">
    <property type="term" value="C:plasma membrane"/>
    <property type="evidence" value="ECO:0007669"/>
    <property type="project" value="UniProtKB-SubCell"/>
</dbReference>
<organism evidence="9 10">
    <name type="scientific">Pedobacter cryoconitis</name>
    <dbReference type="NCBI Taxonomy" id="188932"/>
    <lineage>
        <taxon>Bacteria</taxon>
        <taxon>Pseudomonadati</taxon>
        <taxon>Bacteroidota</taxon>
        <taxon>Sphingobacteriia</taxon>
        <taxon>Sphingobacteriales</taxon>
        <taxon>Sphingobacteriaceae</taxon>
        <taxon>Pedobacter</taxon>
    </lineage>
</organism>
<gene>
    <name evidence="9" type="ORF">HDF25_000273</name>
</gene>
<dbReference type="AlphaFoldDB" id="A0A7X0IZ67"/>
<feature type="transmembrane region" description="Helical" evidence="6">
    <location>
        <begin position="287"/>
        <end position="309"/>
    </location>
</feature>
<feature type="transmembrane region" description="Helical" evidence="6">
    <location>
        <begin position="718"/>
        <end position="740"/>
    </location>
</feature>
<proteinExistence type="predicted"/>
<feature type="transmembrane region" description="Helical" evidence="6">
    <location>
        <begin position="380"/>
        <end position="409"/>
    </location>
</feature>
<dbReference type="EMBL" id="JACHCC010000001">
    <property type="protein sequence ID" value="MBB6498149.1"/>
    <property type="molecule type" value="Genomic_DNA"/>
</dbReference>
<evidence type="ECO:0000256" key="3">
    <source>
        <dbReference type="ARBA" id="ARBA00022692"/>
    </source>
</evidence>
<dbReference type="PROSITE" id="PS51257">
    <property type="entry name" value="PROKAR_LIPOPROTEIN"/>
    <property type="match status" value="1"/>
</dbReference>
<dbReference type="Pfam" id="PF12704">
    <property type="entry name" value="MacB_PCD"/>
    <property type="match status" value="2"/>
</dbReference>
<name>A0A7X0IZ67_9SPHI</name>
<keyword evidence="4 6" id="KW-1133">Transmembrane helix</keyword>
<dbReference type="GO" id="GO:0022857">
    <property type="term" value="F:transmembrane transporter activity"/>
    <property type="evidence" value="ECO:0007669"/>
    <property type="project" value="TreeGrafter"/>
</dbReference>
<evidence type="ECO:0000256" key="4">
    <source>
        <dbReference type="ARBA" id="ARBA00022989"/>
    </source>
</evidence>
<feature type="transmembrane region" description="Helical" evidence="6">
    <location>
        <begin position="430"/>
        <end position="450"/>
    </location>
</feature>
<feature type="domain" description="ABC3 transporter permease C-terminal" evidence="7">
    <location>
        <begin position="292"/>
        <end position="408"/>
    </location>
</feature>
<evidence type="ECO:0000256" key="6">
    <source>
        <dbReference type="SAM" id="Phobius"/>
    </source>
</evidence>
<feature type="transmembrane region" description="Helical" evidence="6">
    <location>
        <begin position="21"/>
        <end position="41"/>
    </location>
</feature>
<evidence type="ECO:0000313" key="10">
    <source>
        <dbReference type="Proteomes" id="UP000521017"/>
    </source>
</evidence>
<feature type="transmembrane region" description="Helical" evidence="6">
    <location>
        <begin position="760"/>
        <end position="780"/>
    </location>
</feature>
<evidence type="ECO:0000313" key="9">
    <source>
        <dbReference type="EMBL" id="MBB6498149.1"/>
    </source>
</evidence>
<keyword evidence="5 6" id="KW-0472">Membrane</keyword>
<evidence type="ECO:0000256" key="2">
    <source>
        <dbReference type="ARBA" id="ARBA00022475"/>
    </source>
</evidence>
<dbReference type="InterPro" id="IPR003838">
    <property type="entry name" value="ABC3_permease_C"/>
</dbReference>
<dbReference type="InterPro" id="IPR050250">
    <property type="entry name" value="Macrolide_Exporter_MacB"/>
</dbReference>
<comment type="caution">
    <text evidence="9">The sequence shown here is derived from an EMBL/GenBank/DDBJ whole genome shotgun (WGS) entry which is preliminary data.</text>
</comment>
<evidence type="ECO:0000256" key="5">
    <source>
        <dbReference type="ARBA" id="ARBA00023136"/>
    </source>
</evidence>
<feature type="domain" description="MacB-like periplasmic core" evidence="8">
    <location>
        <begin position="493"/>
        <end position="601"/>
    </location>
</feature>
<comment type="subcellular location">
    <subcellularLocation>
        <location evidence="1">Cell membrane</location>
        <topology evidence="1">Multi-pass membrane protein</topology>
    </subcellularLocation>
</comment>
<evidence type="ECO:0000256" key="1">
    <source>
        <dbReference type="ARBA" id="ARBA00004651"/>
    </source>
</evidence>
<sequence>MFKLNFKIALRNLWKYKTYTFINIAGLAIGMASCILIFIFIRYELSFDDQFVKKDRIYRVVSNWTEISGTDASQGVPVPLAKAMRNDFPQLEKVAAIQSAHGIISTTKHAGRPMIKEAIGVFYAEPDFFGIFNYTWLAGNPDQVLNEPNTVVLCEEKATQYFGDWRKAVGQTLRFQHETELRVTGVFKDQGENNSLNLPMVISYANYPGRKEDSWSHVASSSECYVLLKDGLHIDELQGVLAAFNTKYHAKNTLTIREYNTFQPLKEIHYDSRYGNFAGKTMERKQIYGLSVIGIFLLLTACINFINLATAQAVNRSKEVGIRKVMGSGRKQLVLQFLGETLTISTAALLIACVLTEMALPYMQNLFSENISFSMLEHPVIFVFLVGLVFLVSALAGFYPALIMSGFSPALAIKNKVSSAAGGGMGLRRILVVFQFTITVVLIICTLMILKQMNYIRQKPLGFNPNAVALVNIPADSLNRLKQHNFKDRLLTIPGVKEVSFCDTPPSSGMVAENRFSVNGIPVKDFQVRVMHGDRSYFETFGLKMIAGQILPKSDTANAWVVNQTFLKKMNIASPELALGKLLKVGDQNFRIVGVMKDFNDKSLHEEISPLAISSGQVEYYNVAVKMDQAKMVESMKAVEHLWNSTFPDEVYDAMFVNDDLNHYYQTEIVMETLFKNFSMIIIFISFIGLFGLISFVASQRTREVAIRKVLGATNLELVRLLNGSFLLMVFLANLLAWPIAYLFINRWLAGYAYRINVSIWPFAIAMVVSMGITLITVSFRSFKAAKTNPIDALKYE</sequence>